<organism evidence="3 4">
    <name type="scientific">Nocardia bovistercoris</name>
    <dbReference type="NCBI Taxonomy" id="2785916"/>
    <lineage>
        <taxon>Bacteria</taxon>
        <taxon>Bacillati</taxon>
        <taxon>Actinomycetota</taxon>
        <taxon>Actinomycetes</taxon>
        <taxon>Mycobacteriales</taxon>
        <taxon>Nocardiaceae</taxon>
        <taxon>Nocardia</taxon>
    </lineage>
</organism>
<dbReference type="RefSeq" id="WP_196151516.1">
    <property type="nucleotide sequence ID" value="NZ_JADMLG010000010.1"/>
</dbReference>
<evidence type="ECO:0000313" key="4">
    <source>
        <dbReference type="Proteomes" id="UP000655751"/>
    </source>
</evidence>
<protein>
    <submittedName>
        <fullName evidence="3">Transcriptional regulator</fullName>
    </submittedName>
</protein>
<dbReference type="Proteomes" id="UP000655751">
    <property type="component" value="Unassembled WGS sequence"/>
</dbReference>
<feature type="domain" description="RsbT co-antagonist protein RsbRD N-terminal" evidence="2">
    <location>
        <begin position="13"/>
        <end position="142"/>
    </location>
</feature>
<dbReference type="AlphaFoldDB" id="A0A931N4T9"/>
<evidence type="ECO:0000256" key="1">
    <source>
        <dbReference type="SAM" id="MobiDB-lite"/>
    </source>
</evidence>
<accession>A0A931N4T9</accession>
<proteinExistence type="predicted"/>
<dbReference type="Pfam" id="PF14361">
    <property type="entry name" value="RsbRD_N"/>
    <property type="match status" value="1"/>
</dbReference>
<feature type="region of interest" description="Disordered" evidence="1">
    <location>
        <begin position="293"/>
        <end position="316"/>
    </location>
</feature>
<name>A0A931N4T9_9NOCA</name>
<evidence type="ECO:0000313" key="3">
    <source>
        <dbReference type="EMBL" id="MBH0779194.1"/>
    </source>
</evidence>
<sequence>MVGIEIGSDTTTLTSRLVDHLAYRPRGAAPGDLTTVTRHCLAAAVRSSLGPSAPPGAQPSEIAGSAARWAREGVALETVLGAYHDGIRAGLEFLATAAENNDSEQVVAGARLIVRALEMVTLAASTAYVEEHRVVAKEHQTAAQTLVSALLAGHGVGRMARQTGITVAPVYQVIALSIPPHPDESRPGAGLSAARYKLRRVQAALAYPLGSRALSLLSSGGGTVLVPIDDEAGALTPLAMTSEVLELVSAAAEVPLIATMVAGRTKHIPELAARAHEFLHRLRVEGRAPGLYAVPEPEELPAPEVEPAPRRDRARR</sequence>
<dbReference type="EMBL" id="JADMLG010000010">
    <property type="protein sequence ID" value="MBH0779194.1"/>
    <property type="molecule type" value="Genomic_DNA"/>
</dbReference>
<evidence type="ECO:0000259" key="2">
    <source>
        <dbReference type="Pfam" id="PF14361"/>
    </source>
</evidence>
<feature type="compositionally biased region" description="Basic and acidic residues" evidence="1">
    <location>
        <begin position="307"/>
        <end position="316"/>
    </location>
</feature>
<gene>
    <name evidence="3" type="ORF">IT779_23270</name>
</gene>
<dbReference type="InterPro" id="IPR025751">
    <property type="entry name" value="RsbRD_N_dom"/>
</dbReference>
<reference evidence="3" key="1">
    <citation type="submission" date="2020-11" db="EMBL/GenBank/DDBJ databases">
        <title>Nocardia NEAU-351.nov., a novel actinomycete isolated from the cow dung.</title>
        <authorList>
            <person name="Zhang X."/>
        </authorList>
    </citation>
    <scope>NUCLEOTIDE SEQUENCE</scope>
    <source>
        <strain evidence="3">NEAU-351</strain>
    </source>
</reference>
<keyword evidence="4" id="KW-1185">Reference proteome</keyword>
<comment type="caution">
    <text evidence="3">The sequence shown here is derived from an EMBL/GenBank/DDBJ whole genome shotgun (WGS) entry which is preliminary data.</text>
</comment>